<protein>
    <submittedName>
        <fullName evidence="2">Uncharacterized protein</fullName>
    </submittedName>
</protein>
<feature type="compositionally biased region" description="Basic and acidic residues" evidence="1">
    <location>
        <begin position="45"/>
        <end position="55"/>
    </location>
</feature>
<name>A0A0A9ALQ4_ARUDO</name>
<accession>A0A0A9ALQ4</accession>
<dbReference type="EMBL" id="GBRH01248010">
    <property type="protein sequence ID" value="JAD49885.1"/>
    <property type="molecule type" value="Transcribed_RNA"/>
</dbReference>
<reference evidence="2" key="2">
    <citation type="journal article" date="2015" name="Data Brief">
        <title>Shoot transcriptome of the giant reed, Arundo donax.</title>
        <authorList>
            <person name="Barrero R.A."/>
            <person name="Guerrero F.D."/>
            <person name="Moolhuijzen P."/>
            <person name="Goolsby J.A."/>
            <person name="Tidwell J."/>
            <person name="Bellgard S.E."/>
            <person name="Bellgard M.I."/>
        </authorList>
    </citation>
    <scope>NUCLEOTIDE SEQUENCE</scope>
    <source>
        <tissue evidence="2">Shoot tissue taken approximately 20 cm above the soil surface</tissue>
    </source>
</reference>
<dbReference type="AlphaFoldDB" id="A0A0A9ALQ4"/>
<reference evidence="2" key="1">
    <citation type="submission" date="2014-09" db="EMBL/GenBank/DDBJ databases">
        <authorList>
            <person name="Magalhaes I.L.F."/>
            <person name="Oliveira U."/>
            <person name="Santos F.R."/>
            <person name="Vidigal T.H.D.A."/>
            <person name="Brescovit A.D."/>
            <person name="Santos A.J."/>
        </authorList>
    </citation>
    <scope>NUCLEOTIDE SEQUENCE</scope>
    <source>
        <tissue evidence="2">Shoot tissue taken approximately 20 cm above the soil surface</tissue>
    </source>
</reference>
<evidence type="ECO:0000256" key="1">
    <source>
        <dbReference type="SAM" id="MobiDB-lite"/>
    </source>
</evidence>
<feature type="region of interest" description="Disordered" evidence="1">
    <location>
        <begin position="40"/>
        <end position="63"/>
    </location>
</feature>
<proteinExistence type="predicted"/>
<sequence length="63" mass="6889">MMRSCSCSWTVTVRVCPDFSPSFFLSVLGPSWSGGVSLGSIGRPQGDRPWRHSRTDWSAGVGR</sequence>
<organism evidence="2">
    <name type="scientific">Arundo donax</name>
    <name type="common">Giant reed</name>
    <name type="synonym">Donax arundinaceus</name>
    <dbReference type="NCBI Taxonomy" id="35708"/>
    <lineage>
        <taxon>Eukaryota</taxon>
        <taxon>Viridiplantae</taxon>
        <taxon>Streptophyta</taxon>
        <taxon>Embryophyta</taxon>
        <taxon>Tracheophyta</taxon>
        <taxon>Spermatophyta</taxon>
        <taxon>Magnoliopsida</taxon>
        <taxon>Liliopsida</taxon>
        <taxon>Poales</taxon>
        <taxon>Poaceae</taxon>
        <taxon>PACMAD clade</taxon>
        <taxon>Arundinoideae</taxon>
        <taxon>Arundineae</taxon>
        <taxon>Arundo</taxon>
    </lineage>
</organism>
<evidence type="ECO:0000313" key="2">
    <source>
        <dbReference type="EMBL" id="JAD49885.1"/>
    </source>
</evidence>